<comment type="caution">
    <text evidence="1">The sequence shown here is derived from an EMBL/GenBank/DDBJ whole genome shotgun (WGS) entry which is preliminary data.</text>
</comment>
<accession>A0A0F8ZNT0</accession>
<proteinExistence type="predicted"/>
<sequence>MKVRFTDKPHITGVSGRFNVVALAEVIVGFDNDMGADTCYIKDLDVLINEEWITMDQAFKNHDLITDNYNTYFFEPNTQEDRERGYIG</sequence>
<protein>
    <submittedName>
        <fullName evidence="1">Uncharacterized protein</fullName>
    </submittedName>
</protein>
<organism evidence="1">
    <name type="scientific">marine sediment metagenome</name>
    <dbReference type="NCBI Taxonomy" id="412755"/>
    <lineage>
        <taxon>unclassified sequences</taxon>
        <taxon>metagenomes</taxon>
        <taxon>ecological metagenomes</taxon>
    </lineage>
</organism>
<evidence type="ECO:0000313" key="1">
    <source>
        <dbReference type="EMBL" id="KKK95522.1"/>
    </source>
</evidence>
<gene>
    <name evidence="1" type="ORF">LCGC14_2671960</name>
</gene>
<dbReference type="EMBL" id="LAZR01046876">
    <property type="protein sequence ID" value="KKK95522.1"/>
    <property type="molecule type" value="Genomic_DNA"/>
</dbReference>
<dbReference type="AlphaFoldDB" id="A0A0F8ZNT0"/>
<reference evidence="1" key="1">
    <citation type="journal article" date="2015" name="Nature">
        <title>Complex archaea that bridge the gap between prokaryotes and eukaryotes.</title>
        <authorList>
            <person name="Spang A."/>
            <person name="Saw J.H."/>
            <person name="Jorgensen S.L."/>
            <person name="Zaremba-Niedzwiedzka K."/>
            <person name="Martijn J."/>
            <person name="Lind A.E."/>
            <person name="van Eijk R."/>
            <person name="Schleper C."/>
            <person name="Guy L."/>
            <person name="Ettema T.J."/>
        </authorList>
    </citation>
    <scope>NUCLEOTIDE SEQUENCE</scope>
</reference>
<name>A0A0F8ZNT0_9ZZZZ</name>